<dbReference type="PROSITE" id="PS51724">
    <property type="entry name" value="SPOR"/>
    <property type="match status" value="1"/>
</dbReference>
<dbReference type="Pfam" id="PF01520">
    <property type="entry name" value="Amidase_3"/>
    <property type="match status" value="1"/>
</dbReference>
<accession>A0ABU9XE05</accession>
<dbReference type="PANTHER" id="PTHR30404:SF0">
    <property type="entry name" value="N-ACETYLMURAMOYL-L-ALANINE AMIDASE AMIC"/>
    <property type="match status" value="1"/>
</dbReference>
<dbReference type="SUPFAM" id="SSF53187">
    <property type="entry name" value="Zn-dependent exopeptidases"/>
    <property type="match status" value="1"/>
</dbReference>
<dbReference type="InterPro" id="IPR036680">
    <property type="entry name" value="SPOR-like_sf"/>
</dbReference>
<evidence type="ECO:0000313" key="4">
    <source>
        <dbReference type="EMBL" id="MEN2765783.1"/>
    </source>
</evidence>
<gene>
    <name evidence="4" type="ORF">ABC228_01160</name>
</gene>
<evidence type="ECO:0000256" key="1">
    <source>
        <dbReference type="ARBA" id="ARBA00022801"/>
    </source>
</evidence>
<evidence type="ECO:0000256" key="2">
    <source>
        <dbReference type="SAM" id="MobiDB-lite"/>
    </source>
</evidence>
<proteinExistence type="predicted"/>
<comment type="caution">
    <text evidence="4">The sequence shown here is derived from an EMBL/GenBank/DDBJ whole genome shotgun (WGS) entry which is preliminary data.</text>
</comment>
<feature type="region of interest" description="Disordered" evidence="2">
    <location>
        <begin position="1"/>
        <end position="21"/>
    </location>
</feature>
<name>A0ABU9XE05_9BACI</name>
<dbReference type="Proteomes" id="UP001444625">
    <property type="component" value="Unassembled WGS sequence"/>
</dbReference>
<evidence type="ECO:0000259" key="3">
    <source>
        <dbReference type="PROSITE" id="PS51724"/>
    </source>
</evidence>
<protein>
    <submittedName>
        <fullName evidence="4">N-acetylmuramoyl-L-alanine amidase</fullName>
    </submittedName>
</protein>
<evidence type="ECO:0000313" key="5">
    <source>
        <dbReference type="Proteomes" id="UP001444625"/>
    </source>
</evidence>
<reference evidence="4 5" key="1">
    <citation type="submission" date="2024-05" db="EMBL/GenBank/DDBJ databases">
        <authorList>
            <person name="Haq I."/>
            <person name="Ullah Z."/>
            <person name="Ahmad R."/>
            <person name="Li M."/>
            <person name="Tong Y."/>
        </authorList>
    </citation>
    <scope>NUCLEOTIDE SEQUENCE [LARGE SCALE GENOMIC DNA]</scope>
    <source>
        <strain evidence="4 5">16A2E</strain>
    </source>
</reference>
<dbReference type="CDD" id="cd02696">
    <property type="entry name" value="MurNAc-LAA"/>
    <property type="match status" value="1"/>
</dbReference>
<sequence>MVKYIQDPGHGGSDPGAVANGQKEKEWTLEAGLYVDKRLGELGVYSHMTRSKDVTLEQSARTSKVSKYDKAISHHFNAGGGEGAEFIYSIYADGKFENILIDEFKKAGYPVRRKFQRKYPNKSNWDYYYMHRETGHCRTTIVEYDFLDGGNFSKMKSKSYREGMYECVVKAICREEGVKYIAPGKKEEPKIEKGTFYRVVTGSFQDRANAEQRIAELKKKGFDSFIDVYKK</sequence>
<feature type="domain" description="SPOR" evidence="3">
    <location>
        <begin position="191"/>
        <end position="231"/>
    </location>
</feature>
<dbReference type="PANTHER" id="PTHR30404">
    <property type="entry name" value="N-ACETYLMURAMOYL-L-ALANINE AMIDASE"/>
    <property type="match status" value="1"/>
</dbReference>
<dbReference type="InterPro" id="IPR007730">
    <property type="entry name" value="SPOR-like_dom"/>
</dbReference>
<keyword evidence="1" id="KW-0378">Hydrolase</keyword>
<dbReference type="EMBL" id="JBDIML010000001">
    <property type="protein sequence ID" value="MEN2765783.1"/>
    <property type="molecule type" value="Genomic_DNA"/>
</dbReference>
<dbReference type="InterPro" id="IPR002508">
    <property type="entry name" value="MurNAc-LAA_cat"/>
</dbReference>
<organism evidence="4 5">
    <name type="scientific">Ornithinibacillus xuwenensis</name>
    <dbReference type="NCBI Taxonomy" id="3144668"/>
    <lineage>
        <taxon>Bacteria</taxon>
        <taxon>Bacillati</taxon>
        <taxon>Bacillota</taxon>
        <taxon>Bacilli</taxon>
        <taxon>Bacillales</taxon>
        <taxon>Bacillaceae</taxon>
        <taxon>Ornithinibacillus</taxon>
    </lineage>
</organism>
<dbReference type="Gene3D" id="3.40.630.40">
    <property type="entry name" value="Zn-dependent exopeptidases"/>
    <property type="match status" value="1"/>
</dbReference>
<dbReference type="InterPro" id="IPR050695">
    <property type="entry name" value="N-acetylmuramoyl_amidase_3"/>
</dbReference>
<keyword evidence="5" id="KW-1185">Reference proteome</keyword>
<dbReference type="SUPFAM" id="SSF110997">
    <property type="entry name" value="Sporulation related repeat"/>
    <property type="match status" value="1"/>
</dbReference>
<dbReference type="RefSeq" id="WP_345823257.1">
    <property type="nucleotide sequence ID" value="NZ_JBDIML010000001.1"/>
</dbReference>
<dbReference type="Pfam" id="PF05036">
    <property type="entry name" value="SPOR"/>
    <property type="match status" value="1"/>
</dbReference>